<dbReference type="Proteomes" id="UP001500665">
    <property type="component" value="Unassembled WGS sequence"/>
</dbReference>
<dbReference type="EMBL" id="BAAAHH010000010">
    <property type="protein sequence ID" value="GAA0950820.1"/>
    <property type="molecule type" value="Genomic_DNA"/>
</dbReference>
<evidence type="ECO:0000256" key="1">
    <source>
        <dbReference type="SAM" id="MobiDB-lite"/>
    </source>
</evidence>
<accession>A0ABN1R3S7</accession>
<evidence type="ECO:0000313" key="3">
    <source>
        <dbReference type="Proteomes" id="UP001500665"/>
    </source>
</evidence>
<keyword evidence="3" id="KW-1185">Reference proteome</keyword>
<evidence type="ECO:0008006" key="4">
    <source>
        <dbReference type="Google" id="ProtNLM"/>
    </source>
</evidence>
<organism evidence="2 3">
    <name type="scientific">Actinocorallia libanotica</name>
    <dbReference type="NCBI Taxonomy" id="46162"/>
    <lineage>
        <taxon>Bacteria</taxon>
        <taxon>Bacillati</taxon>
        <taxon>Actinomycetota</taxon>
        <taxon>Actinomycetes</taxon>
        <taxon>Streptosporangiales</taxon>
        <taxon>Thermomonosporaceae</taxon>
        <taxon>Actinocorallia</taxon>
    </lineage>
</organism>
<reference evidence="2 3" key="1">
    <citation type="journal article" date="2019" name="Int. J. Syst. Evol. Microbiol.">
        <title>The Global Catalogue of Microorganisms (GCM) 10K type strain sequencing project: providing services to taxonomists for standard genome sequencing and annotation.</title>
        <authorList>
            <consortium name="The Broad Institute Genomics Platform"/>
            <consortium name="The Broad Institute Genome Sequencing Center for Infectious Disease"/>
            <person name="Wu L."/>
            <person name="Ma J."/>
        </authorList>
    </citation>
    <scope>NUCLEOTIDE SEQUENCE [LARGE SCALE GENOMIC DNA]</scope>
    <source>
        <strain evidence="2 3">JCM 10696</strain>
    </source>
</reference>
<gene>
    <name evidence="2" type="ORF">GCM10009550_29740</name>
</gene>
<name>A0ABN1R3S7_9ACTN</name>
<feature type="region of interest" description="Disordered" evidence="1">
    <location>
        <begin position="43"/>
        <end position="93"/>
    </location>
</feature>
<comment type="caution">
    <text evidence="2">The sequence shown here is derived from an EMBL/GenBank/DDBJ whole genome shotgun (WGS) entry which is preliminary data.</text>
</comment>
<protein>
    <recommendedName>
        <fullName evidence="4">Secreted protein</fullName>
    </recommendedName>
</protein>
<proteinExistence type="predicted"/>
<feature type="compositionally biased region" description="Low complexity" evidence="1">
    <location>
        <begin position="46"/>
        <end position="70"/>
    </location>
</feature>
<evidence type="ECO:0000313" key="2">
    <source>
        <dbReference type="EMBL" id="GAA0950820.1"/>
    </source>
</evidence>
<feature type="compositionally biased region" description="Gly residues" evidence="1">
    <location>
        <begin position="82"/>
        <end position="92"/>
    </location>
</feature>
<sequence length="177" mass="17838">MPRSPLIHRVLRSSGYALTALLVLAAVGVLLWPLLGDDARPGAPGGAAPALSASVPPGGPSAAPSEAGQGDNPFTAIDPGTGQRGGRQGSGPCGTKAAYYKRVGDGIEVIVVYTGVGAVRAIVVPANGEPAAQSYTTSGDPTPHVFKFEDVSPQAIKKVGLTVTGGAGEQECELQRR</sequence>